<keyword evidence="2" id="KW-0677">Repeat</keyword>
<dbReference type="PRINTS" id="PR00320">
    <property type="entry name" value="GPROTEINBRPT"/>
</dbReference>
<dbReference type="OMA" id="KINGHKG"/>
<dbReference type="Gene3D" id="2.130.10.10">
    <property type="entry name" value="YVTN repeat-like/Quinoprotein amine dehydrogenase"/>
    <property type="match status" value="2"/>
</dbReference>
<evidence type="ECO:0000313" key="4">
    <source>
        <dbReference type="EMBL" id="CDP04751.1"/>
    </source>
</evidence>
<evidence type="ECO:0000256" key="3">
    <source>
        <dbReference type="PROSITE-ProRule" id="PRU00221"/>
    </source>
</evidence>
<dbReference type="Pfam" id="PF00400">
    <property type="entry name" value="WD40"/>
    <property type="match status" value="4"/>
</dbReference>
<keyword evidence="1 3" id="KW-0853">WD repeat</keyword>
<dbReference type="STRING" id="49390.A0A068U8F7"/>
<evidence type="ECO:0000313" key="5">
    <source>
        <dbReference type="Proteomes" id="UP000295252"/>
    </source>
</evidence>
<dbReference type="PhylomeDB" id="A0A068U8F7"/>
<dbReference type="InterPro" id="IPR040324">
    <property type="entry name" value="WDR44/Dgr2"/>
</dbReference>
<dbReference type="SMART" id="SM00320">
    <property type="entry name" value="WD40"/>
    <property type="match status" value="7"/>
</dbReference>
<protein>
    <submittedName>
        <fullName evidence="4">Uncharacterized protein</fullName>
    </submittedName>
</protein>
<dbReference type="OrthoDB" id="408728at2759"/>
<reference evidence="5" key="1">
    <citation type="journal article" date="2014" name="Science">
        <title>The coffee genome provides insight into the convergent evolution of caffeine biosynthesis.</title>
        <authorList>
            <person name="Denoeud F."/>
            <person name="Carretero-Paulet L."/>
            <person name="Dereeper A."/>
            <person name="Droc G."/>
            <person name="Guyot R."/>
            <person name="Pietrella M."/>
            <person name="Zheng C."/>
            <person name="Alberti A."/>
            <person name="Anthony F."/>
            <person name="Aprea G."/>
            <person name="Aury J.M."/>
            <person name="Bento P."/>
            <person name="Bernard M."/>
            <person name="Bocs S."/>
            <person name="Campa C."/>
            <person name="Cenci A."/>
            <person name="Combes M.C."/>
            <person name="Crouzillat D."/>
            <person name="Da Silva C."/>
            <person name="Daddiego L."/>
            <person name="De Bellis F."/>
            <person name="Dussert S."/>
            <person name="Garsmeur O."/>
            <person name="Gayraud T."/>
            <person name="Guignon V."/>
            <person name="Jahn K."/>
            <person name="Jamilloux V."/>
            <person name="Joet T."/>
            <person name="Labadie K."/>
            <person name="Lan T."/>
            <person name="Leclercq J."/>
            <person name="Lepelley M."/>
            <person name="Leroy T."/>
            <person name="Li L.T."/>
            <person name="Librado P."/>
            <person name="Lopez L."/>
            <person name="Munoz A."/>
            <person name="Noel B."/>
            <person name="Pallavicini A."/>
            <person name="Perrotta G."/>
            <person name="Poncet V."/>
            <person name="Pot D."/>
            <person name="Priyono X."/>
            <person name="Rigoreau M."/>
            <person name="Rouard M."/>
            <person name="Rozas J."/>
            <person name="Tranchant-Dubreuil C."/>
            <person name="VanBuren R."/>
            <person name="Zhang Q."/>
            <person name="Andrade A.C."/>
            <person name="Argout X."/>
            <person name="Bertrand B."/>
            <person name="de Kochko A."/>
            <person name="Graziosi G."/>
            <person name="Henry R.J."/>
            <person name="Jayarama X."/>
            <person name="Ming R."/>
            <person name="Nagai C."/>
            <person name="Rounsley S."/>
            <person name="Sankoff D."/>
            <person name="Giuliano G."/>
            <person name="Albert V.A."/>
            <person name="Wincker P."/>
            <person name="Lashermes P."/>
        </authorList>
    </citation>
    <scope>NUCLEOTIDE SEQUENCE [LARGE SCALE GENOMIC DNA]</scope>
    <source>
        <strain evidence="5">cv. DH200-94</strain>
    </source>
</reference>
<dbReference type="PANTHER" id="PTHR14221">
    <property type="entry name" value="WD REPEAT DOMAIN 44"/>
    <property type="match status" value="1"/>
</dbReference>
<dbReference type="AlphaFoldDB" id="A0A068U8F7"/>
<evidence type="ECO:0000256" key="1">
    <source>
        <dbReference type="ARBA" id="ARBA00022574"/>
    </source>
</evidence>
<feature type="repeat" description="WD" evidence="3">
    <location>
        <begin position="309"/>
        <end position="349"/>
    </location>
</feature>
<dbReference type="InParanoid" id="A0A068U8F7"/>
<dbReference type="PANTHER" id="PTHR14221:SF31">
    <property type="entry name" value="TRANSDUCIN_WD40 REPEAT-LIKE SUPERFAMILY PROTEIN"/>
    <property type="match status" value="1"/>
</dbReference>
<dbReference type="Proteomes" id="UP000295252">
    <property type="component" value="Chromosome IX"/>
</dbReference>
<feature type="repeat" description="WD" evidence="3">
    <location>
        <begin position="224"/>
        <end position="265"/>
    </location>
</feature>
<proteinExistence type="predicted"/>
<dbReference type="InterPro" id="IPR020472">
    <property type="entry name" value="WD40_PAC1"/>
</dbReference>
<dbReference type="InterPro" id="IPR015943">
    <property type="entry name" value="WD40/YVTN_repeat-like_dom_sf"/>
</dbReference>
<organism evidence="4 5">
    <name type="scientific">Coffea canephora</name>
    <name type="common">Robusta coffee</name>
    <dbReference type="NCBI Taxonomy" id="49390"/>
    <lineage>
        <taxon>Eukaryota</taxon>
        <taxon>Viridiplantae</taxon>
        <taxon>Streptophyta</taxon>
        <taxon>Embryophyta</taxon>
        <taxon>Tracheophyta</taxon>
        <taxon>Spermatophyta</taxon>
        <taxon>Magnoliopsida</taxon>
        <taxon>eudicotyledons</taxon>
        <taxon>Gunneridae</taxon>
        <taxon>Pentapetalae</taxon>
        <taxon>asterids</taxon>
        <taxon>lamiids</taxon>
        <taxon>Gentianales</taxon>
        <taxon>Rubiaceae</taxon>
        <taxon>Ixoroideae</taxon>
        <taxon>Gardenieae complex</taxon>
        <taxon>Bertiereae - Coffeeae clade</taxon>
        <taxon>Coffeeae</taxon>
        <taxon>Coffea</taxon>
    </lineage>
</organism>
<evidence type="ECO:0000256" key="2">
    <source>
        <dbReference type="ARBA" id="ARBA00022737"/>
    </source>
</evidence>
<dbReference type="PROSITE" id="PS50082">
    <property type="entry name" value="WD_REPEATS_2"/>
    <property type="match status" value="3"/>
</dbReference>
<dbReference type="Gramene" id="CDP04751">
    <property type="protein sequence ID" value="CDP04751"/>
    <property type="gene ID" value="GSCOC_T00018835001"/>
</dbReference>
<name>A0A068U8F7_COFCA</name>
<keyword evidence="5" id="KW-1185">Reference proteome</keyword>
<sequence>MQRFDEGKEVFFDAVESFSSEESFIVREDLDSVNLGYDIWLSELRSVKDRREKFLVSMGFKGVSSVNDVAPNEESGTMGADRVGECSGAVSCSSSSSVEENLVCDSRELNGEANCLVEESGEEWSQNLSIMTERETAGSPSSASAVGCSEMQAHVENYKIVDVKKKKTNGWLRSFLCKMKKSRCIDASTAQKFSDEERKITQVKVQQKNKKCKEFTAVYAGQEIRAHKGLIWTMKFSPDGQYLSTGGEDGIVRIWSVSSVEASCTTSARNLQSNNLKGSSTIKRKQSRIASIVVPEKVFHINESPLHELHGHTSDILDLAWSTSNHLLSSSKDNTVRLWQVGSNKCHSIFLHNNYVTSIQFNPVDESHFISGSIDGIVRIWGVQEKRVIDWADTRDLVTRVRYQPNGKGFITGFISGACRFYEASGCELLLRAEMQISGKKKSSGSRITGIQFLDNDSQRVMITSEDSKIRILDGLDIVHKYKGLAKSGGQTSASFTSTGQHIVSVGEDSRIYVWNYDNIMIQLSKAKKSARSCEHFSFEGVSIAIPYSGMGTEKRRAGNDSTSASSQTCSNQSLYSLARDQERFSLASWFSMDVSSKASATWPEEKLPMWEIQYPEHDDQTCDCPDDHLQQLHQHQNNSQSCGNFPASWGLVFVTAGMDGMIRTFHNFGLPMKT</sequence>
<dbReference type="InterPro" id="IPR001680">
    <property type="entry name" value="WD40_rpt"/>
</dbReference>
<dbReference type="EMBL" id="HG739097">
    <property type="protein sequence ID" value="CDP04751.1"/>
    <property type="molecule type" value="Genomic_DNA"/>
</dbReference>
<accession>A0A068U8F7</accession>
<feature type="repeat" description="WD" evidence="3">
    <location>
        <begin position="349"/>
        <end position="391"/>
    </location>
</feature>
<dbReference type="PROSITE" id="PS50294">
    <property type="entry name" value="WD_REPEATS_REGION"/>
    <property type="match status" value="3"/>
</dbReference>
<gene>
    <name evidence="4" type="ORF">GSCOC_T00018835001</name>
</gene>
<dbReference type="SUPFAM" id="SSF50978">
    <property type="entry name" value="WD40 repeat-like"/>
    <property type="match status" value="1"/>
</dbReference>
<dbReference type="InterPro" id="IPR036322">
    <property type="entry name" value="WD40_repeat_dom_sf"/>
</dbReference>